<dbReference type="SUPFAM" id="SSF82199">
    <property type="entry name" value="SET domain"/>
    <property type="match status" value="1"/>
</dbReference>
<name>A0AA40BV21_9PEZI</name>
<dbReference type="Pfam" id="PF00856">
    <property type="entry name" value="SET"/>
    <property type="match status" value="1"/>
</dbReference>
<comment type="caution">
    <text evidence="3">The sequence shown here is derived from an EMBL/GenBank/DDBJ whole genome shotgun (WGS) entry which is preliminary data.</text>
</comment>
<keyword evidence="4" id="KW-1185">Reference proteome</keyword>
<proteinExistence type="predicted"/>
<dbReference type="CDD" id="cd20071">
    <property type="entry name" value="SET_SMYD"/>
    <property type="match status" value="1"/>
</dbReference>
<accession>A0AA40BV21</accession>
<dbReference type="Gene3D" id="1.25.40.10">
    <property type="entry name" value="Tetratricopeptide repeat domain"/>
    <property type="match status" value="1"/>
</dbReference>
<organism evidence="3 4">
    <name type="scientific">Immersiella caudata</name>
    <dbReference type="NCBI Taxonomy" id="314043"/>
    <lineage>
        <taxon>Eukaryota</taxon>
        <taxon>Fungi</taxon>
        <taxon>Dikarya</taxon>
        <taxon>Ascomycota</taxon>
        <taxon>Pezizomycotina</taxon>
        <taxon>Sordariomycetes</taxon>
        <taxon>Sordariomycetidae</taxon>
        <taxon>Sordariales</taxon>
        <taxon>Lasiosphaeriaceae</taxon>
        <taxon>Immersiella</taxon>
    </lineage>
</organism>
<gene>
    <name evidence="3" type="ORF">B0T14DRAFT_463267</name>
</gene>
<sequence length="237" mass="26966">MFELALQQLPEAQQKRVIDLSRGQSHDDISRGEMLNQVLNTNSFGIQVKGHFLAALCPDIARINHACRPNMFTRFSYETFTMEAVAYADIQAGEELHLSYLPLNLLSEDRKAMTQKWGFNCTCSLCSNPDKANESDRNKRRIQEVLDQLQDESNRQPEKVEALAQELFKILETERLLFEAGSFASLLTGVYYSMGDNKKALEVARTAITNHTLYIGHDSAKVKAARELVEQLEWMMS</sequence>
<dbReference type="Proteomes" id="UP001175000">
    <property type="component" value="Unassembled WGS sequence"/>
</dbReference>
<dbReference type="Gene3D" id="2.170.270.10">
    <property type="entry name" value="SET domain"/>
    <property type="match status" value="1"/>
</dbReference>
<dbReference type="InterPro" id="IPR053185">
    <property type="entry name" value="SET_domain_protein"/>
</dbReference>
<keyword evidence="1" id="KW-0175">Coiled coil</keyword>
<dbReference type="AlphaFoldDB" id="A0AA40BV21"/>
<evidence type="ECO:0000259" key="2">
    <source>
        <dbReference type="Pfam" id="PF00856"/>
    </source>
</evidence>
<dbReference type="InterPro" id="IPR011990">
    <property type="entry name" value="TPR-like_helical_dom_sf"/>
</dbReference>
<evidence type="ECO:0000313" key="3">
    <source>
        <dbReference type="EMBL" id="KAK0614723.1"/>
    </source>
</evidence>
<evidence type="ECO:0000256" key="1">
    <source>
        <dbReference type="SAM" id="Coils"/>
    </source>
</evidence>
<dbReference type="EMBL" id="JAULSU010000006">
    <property type="protein sequence ID" value="KAK0614723.1"/>
    <property type="molecule type" value="Genomic_DNA"/>
</dbReference>
<dbReference type="InterPro" id="IPR001214">
    <property type="entry name" value="SET_dom"/>
</dbReference>
<feature type="coiled-coil region" evidence="1">
    <location>
        <begin position="132"/>
        <end position="166"/>
    </location>
</feature>
<dbReference type="PANTHER" id="PTHR47332">
    <property type="entry name" value="SET DOMAIN-CONTAINING PROTEIN 5"/>
    <property type="match status" value="1"/>
</dbReference>
<protein>
    <recommendedName>
        <fullName evidence="2">SET domain-containing protein</fullName>
    </recommendedName>
</protein>
<reference evidence="3" key="1">
    <citation type="submission" date="2023-06" db="EMBL/GenBank/DDBJ databases">
        <title>Genome-scale phylogeny and comparative genomics of the fungal order Sordariales.</title>
        <authorList>
            <consortium name="Lawrence Berkeley National Laboratory"/>
            <person name="Hensen N."/>
            <person name="Bonometti L."/>
            <person name="Westerberg I."/>
            <person name="Brannstrom I.O."/>
            <person name="Guillou S."/>
            <person name="Cros-Aarteil S."/>
            <person name="Calhoun S."/>
            <person name="Haridas S."/>
            <person name="Kuo A."/>
            <person name="Mondo S."/>
            <person name="Pangilinan J."/>
            <person name="Riley R."/>
            <person name="Labutti K."/>
            <person name="Andreopoulos B."/>
            <person name="Lipzen A."/>
            <person name="Chen C."/>
            <person name="Yanf M."/>
            <person name="Daum C."/>
            <person name="Ng V."/>
            <person name="Clum A."/>
            <person name="Steindorff A."/>
            <person name="Ohm R."/>
            <person name="Martin F."/>
            <person name="Silar P."/>
            <person name="Natvig D."/>
            <person name="Lalanne C."/>
            <person name="Gautier V."/>
            <person name="Ament-Velasquez S.L."/>
            <person name="Kruys A."/>
            <person name="Hutchinson M.I."/>
            <person name="Powell A.J."/>
            <person name="Barry K."/>
            <person name="Miller A.N."/>
            <person name="Grigoriev I.V."/>
            <person name="Debuchy R."/>
            <person name="Gladieux P."/>
            <person name="Thoren M.H."/>
            <person name="Johannesson H."/>
        </authorList>
    </citation>
    <scope>NUCLEOTIDE SEQUENCE</scope>
    <source>
        <strain evidence="3">CBS 606.72</strain>
    </source>
</reference>
<feature type="domain" description="SET" evidence="2">
    <location>
        <begin position="57"/>
        <end position="100"/>
    </location>
</feature>
<evidence type="ECO:0000313" key="4">
    <source>
        <dbReference type="Proteomes" id="UP001175000"/>
    </source>
</evidence>
<dbReference type="InterPro" id="IPR046341">
    <property type="entry name" value="SET_dom_sf"/>
</dbReference>
<dbReference type="PANTHER" id="PTHR47332:SF6">
    <property type="entry name" value="SET DOMAIN-CONTAINING PROTEIN"/>
    <property type="match status" value="1"/>
</dbReference>